<sequence length="161" mass="18288">MNPIRVVRVVRKIKIEQKAEATHIPVFRHGTSGGNVRGTHANGTRDKRVPVRRSIGHSDRISMLISLSNVLSRERKSTFFKGAALFRSMTPNGYVKFVLLVVTLFCVSWIVIGAPLGPLPRQSRKMKTFHLSTGIKCDNNNDALDIRFIFSFILFQIIQYY</sequence>
<dbReference type="Proteomes" id="UP001431783">
    <property type="component" value="Unassembled WGS sequence"/>
</dbReference>
<evidence type="ECO:0000313" key="3">
    <source>
        <dbReference type="Proteomes" id="UP001431783"/>
    </source>
</evidence>
<feature type="transmembrane region" description="Helical" evidence="1">
    <location>
        <begin position="94"/>
        <end position="117"/>
    </location>
</feature>
<dbReference type="AlphaFoldDB" id="A0AAW1U4A3"/>
<comment type="caution">
    <text evidence="2">The sequence shown here is derived from an EMBL/GenBank/DDBJ whole genome shotgun (WGS) entry which is preliminary data.</text>
</comment>
<keyword evidence="3" id="KW-1185">Reference proteome</keyword>
<proteinExistence type="predicted"/>
<name>A0AAW1U4A3_9CUCU</name>
<reference evidence="2 3" key="1">
    <citation type="submission" date="2023-03" db="EMBL/GenBank/DDBJ databases">
        <title>Genome insight into feeding habits of ladybird beetles.</title>
        <authorList>
            <person name="Li H.-S."/>
            <person name="Huang Y.-H."/>
            <person name="Pang H."/>
        </authorList>
    </citation>
    <scope>NUCLEOTIDE SEQUENCE [LARGE SCALE GENOMIC DNA]</scope>
    <source>
        <strain evidence="2">SYSU_2023b</strain>
        <tissue evidence="2">Whole body</tissue>
    </source>
</reference>
<protein>
    <recommendedName>
        <fullName evidence="4">Transmembrane protein</fullName>
    </recommendedName>
</protein>
<keyword evidence="1" id="KW-0812">Transmembrane</keyword>
<gene>
    <name evidence="2" type="ORF">WA026_007786</name>
</gene>
<dbReference type="EMBL" id="JARQZJ010000033">
    <property type="protein sequence ID" value="KAK9875391.1"/>
    <property type="molecule type" value="Genomic_DNA"/>
</dbReference>
<evidence type="ECO:0000313" key="2">
    <source>
        <dbReference type="EMBL" id="KAK9875391.1"/>
    </source>
</evidence>
<accession>A0AAW1U4A3</accession>
<keyword evidence="1" id="KW-1133">Transmembrane helix</keyword>
<organism evidence="2 3">
    <name type="scientific">Henosepilachna vigintioctopunctata</name>
    <dbReference type="NCBI Taxonomy" id="420089"/>
    <lineage>
        <taxon>Eukaryota</taxon>
        <taxon>Metazoa</taxon>
        <taxon>Ecdysozoa</taxon>
        <taxon>Arthropoda</taxon>
        <taxon>Hexapoda</taxon>
        <taxon>Insecta</taxon>
        <taxon>Pterygota</taxon>
        <taxon>Neoptera</taxon>
        <taxon>Endopterygota</taxon>
        <taxon>Coleoptera</taxon>
        <taxon>Polyphaga</taxon>
        <taxon>Cucujiformia</taxon>
        <taxon>Coccinelloidea</taxon>
        <taxon>Coccinellidae</taxon>
        <taxon>Epilachninae</taxon>
        <taxon>Epilachnini</taxon>
        <taxon>Henosepilachna</taxon>
    </lineage>
</organism>
<keyword evidence="1" id="KW-0472">Membrane</keyword>
<evidence type="ECO:0008006" key="4">
    <source>
        <dbReference type="Google" id="ProtNLM"/>
    </source>
</evidence>
<evidence type="ECO:0000256" key="1">
    <source>
        <dbReference type="SAM" id="Phobius"/>
    </source>
</evidence>